<name>A0A0K8SR40_LYGHE</name>
<dbReference type="PANTHER" id="PTHR11610:SF185">
    <property type="entry name" value="LD47264P"/>
    <property type="match status" value="1"/>
</dbReference>
<comment type="subcellular location">
    <subcellularLocation>
        <location evidence="1">Secreted</location>
    </subcellularLocation>
</comment>
<dbReference type="EMBL" id="GBRD01010031">
    <property type="protein sequence ID" value="JAG55793.1"/>
    <property type="molecule type" value="Transcribed_RNA"/>
</dbReference>
<protein>
    <recommendedName>
        <fullName evidence="6">Lipase domain-containing protein</fullName>
    </recommendedName>
</protein>
<keyword evidence="4" id="KW-1015">Disulfide bond</keyword>
<proteinExistence type="inferred from homology"/>
<dbReference type="CDD" id="cd00707">
    <property type="entry name" value="Pancreat_lipase_like"/>
    <property type="match status" value="1"/>
</dbReference>
<dbReference type="PRINTS" id="PR00821">
    <property type="entry name" value="TAGLIPASE"/>
</dbReference>
<dbReference type="SUPFAM" id="SSF49723">
    <property type="entry name" value="Lipase/lipooxygenase domain (PLAT/LH2 domain)"/>
    <property type="match status" value="1"/>
</dbReference>
<dbReference type="InterPro" id="IPR013818">
    <property type="entry name" value="Lipase"/>
</dbReference>
<evidence type="ECO:0000256" key="4">
    <source>
        <dbReference type="ARBA" id="ARBA00023157"/>
    </source>
</evidence>
<dbReference type="InterPro" id="IPR002331">
    <property type="entry name" value="Lipase_panc"/>
</dbReference>
<dbReference type="InterPro" id="IPR029058">
    <property type="entry name" value="AB_hydrolase_fold"/>
</dbReference>
<dbReference type="Pfam" id="PF00151">
    <property type="entry name" value="Lipase"/>
    <property type="match status" value="1"/>
</dbReference>
<evidence type="ECO:0000256" key="5">
    <source>
        <dbReference type="RuleBase" id="RU004262"/>
    </source>
</evidence>
<feature type="domain" description="Lipase" evidence="6">
    <location>
        <begin position="42"/>
        <end position="369"/>
    </location>
</feature>
<sequence length="562" mass="62424">MYNHTGNLLLKTALLLAVNNQHDDPSAASKTSLSTNSDPTAVCYGELGCYSTNAPWIADSRPVANHPEAPEKVDPVFCLYTRKNPRECQRLKYEKPETITGSHMVASHRTYIISHGFLENGYKKWIQVMTHRLLAVSDCNVIVVGWEGGSSPPYTQAVANIRLIGTMGAFLVNALHKHLGVRTEWVHAIGHSLGAHLSGYIGNVLKTRFNLTLGRISALDPAEPHFSQTDPVVRLDTSDAMFVDVVHTDAMPFIQGGLGMDEPVGHLDFYPNGGNNQPGCGHGVKEYIKKEEGSFVKGMRRFLGCDHVRSYEYFIESIYDRCAFLAVECDNYENFLAGKCFGCKSELNPDGKQCSKLGFHSVRTAVEAGAEVGQFHPNPDRSLVKLYTITNSQQPFCKSLYRVTVRMSSSKESKEHGGEVGSFRIQIVGTSGQTEFIDLYKEQPFKPGSFHSQVIGGTQVGRVRTVNLIWTHQTTLNILSWRFGIPTVHLESVTVDSLEESSSLQLCPVESQILSSGKETALRPCEGAKTEELFHNTFFCEFTREEISPTRTNLTNTYLRDE</sequence>
<dbReference type="ESTHER" id="lyghe-a0a0a9xyg4">
    <property type="family name" value="Pancreatic_lipase"/>
</dbReference>
<evidence type="ECO:0000313" key="7">
    <source>
        <dbReference type="EMBL" id="JAG55793.1"/>
    </source>
</evidence>
<evidence type="ECO:0000256" key="3">
    <source>
        <dbReference type="ARBA" id="ARBA00022525"/>
    </source>
</evidence>
<dbReference type="SUPFAM" id="SSF53474">
    <property type="entry name" value="alpha/beta-Hydrolases"/>
    <property type="match status" value="1"/>
</dbReference>
<evidence type="ECO:0000259" key="6">
    <source>
        <dbReference type="Pfam" id="PF00151"/>
    </source>
</evidence>
<dbReference type="InterPro" id="IPR000734">
    <property type="entry name" value="TAG_lipase"/>
</dbReference>
<dbReference type="EMBL" id="GBRD01002465">
    <property type="protein sequence ID" value="JAG63356.1"/>
    <property type="molecule type" value="Transcribed_RNA"/>
</dbReference>
<evidence type="ECO:0000256" key="1">
    <source>
        <dbReference type="ARBA" id="ARBA00004613"/>
    </source>
</evidence>
<dbReference type="GO" id="GO:0004806">
    <property type="term" value="F:triacylglycerol lipase activity"/>
    <property type="evidence" value="ECO:0007669"/>
    <property type="project" value="InterPro"/>
</dbReference>
<dbReference type="GO" id="GO:0016042">
    <property type="term" value="P:lipid catabolic process"/>
    <property type="evidence" value="ECO:0007669"/>
    <property type="project" value="TreeGrafter"/>
</dbReference>
<dbReference type="Gene3D" id="2.60.60.20">
    <property type="entry name" value="PLAT/LH2 domain"/>
    <property type="match status" value="1"/>
</dbReference>
<organism evidence="7">
    <name type="scientific">Lygus hesperus</name>
    <name type="common">Western plant bug</name>
    <dbReference type="NCBI Taxonomy" id="30085"/>
    <lineage>
        <taxon>Eukaryota</taxon>
        <taxon>Metazoa</taxon>
        <taxon>Ecdysozoa</taxon>
        <taxon>Arthropoda</taxon>
        <taxon>Hexapoda</taxon>
        <taxon>Insecta</taxon>
        <taxon>Pterygota</taxon>
        <taxon>Neoptera</taxon>
        <taxon>Paraneoptera</taxon>
        <taxon>Hemiptera</taxon>
        <taxon>Heteroptera</taxon>
        <taxon>Panheteroptera</taxon>
        <taxon>Cimicomorpha</taxon>
        <taxon>Miridae</taxon>
        <taxon>Mirini</taxon>
        <taxon>Lygus</taxon>
    </lineage>
</organism>
<dbReference type="Gene3D" id="3.40.50.1820">
    <property type="entry name" value="alpha/beta hydrolase"/>
    <property type="match status" value="1"/>
</dbReference>
<dbReference type="FunFam" id="3.40.50.1820:FF:000033">
    <property type="entry name" value="Pancreatic triacylglycerol lipase"/>
    <property type="match status" value="1"/>
</dbReference>
<keyword evidence="3" id="KW-0964">Secreted</keyword>
<dbReference type="PANTHER" id="PTHR11610">
    <property type="entry name" value="LIPASE"/>
    <property type="match status" value="1"/>
</dbReference>
<dbReference type="GO" id="GO:0005615">
    <property type="term" value="C:extracellular space"/>
    <property type="evidence" value="ECO:0007669"/>
    <property type="project" value="TreeGrafter"/>
</dbReference>
<evidence type="ECO:0000256" key="2">
    <source>
        <dbReference type="ARBA" id="ARBA00010701"/>
    </source>
</evidence>
<dbReference type="InterPro" id="IPR036392">
    <property type="entry name" value="PLAT/LH2_dom_sf"/>
</dbReference>
<comment type="similarity">
    <text evidence="2 5">Belongs to the AB hydrolase superfamily. Lipase family.</text>
</comment>
<dbReference type="AlphaFoldDB" id="A0A0K8SR40"/>
<dbReference type="InterPro" id="IPR033906">
    <property type="entry name" value="Lipase_N"/>
</dbReference>
<accession>A0A0K8SR40</accession>
<dbReference type="PRINTS" id="PR00823">
    <property type="entry name" value="PANCLIPASE"/>
</dbReference>
<reference evidence="7" key="1">
    <citation type="submission" date="2014-09" db="EMBL/GenBank/DDBJ databases">
        <authorList>
            <person name="Magalhaes I.L.F."/>
            <person name="Oliveira U."/>
            <person name="Santos F.R."/>
            <person name="Vidigal T.H.D.A."/>
            <person name="Brescovit A.D."/>
            <person name="Santos A.J."/>
        </authorList>
    </citation>
    <scope>NUCLEOTIDE SEQUENCE</scope>
</reference>